<dbReference type="EMBL" id="JYDI01001949">
    <property type="protein sequence ID" value="KRY26122.1"/>
    <property type="molecule type" value="Genomic_DNA"/>
</dbReference>
<dbReference type="GO" id="GO:0003676">
    <property type="term" value="F:nucleic acid binding"/>
    <property type="evidence" value="ECO:0007669"/>
    <property type="project" value="InterPro"/>
</dbReference>
<dbReference type="GO" id="GO:0004190">
    <property type="term" value="F:aspartic-type endopeptidase activity"/>
    <property type="evidence" value="ECO:0007669"/>
    <property type="project" value="InterPro"/>
</dbReference>
<dbReference type="GO" id="GO:0019899">
    <property type="term" value="F:enzyme binding"/>
    <property type="evidence" value="ECO:0007669"/>
    <property type="project" value="UniProtKB-ARBA"/>
</dbReference>
<dbReference type="Gene3D" id="4.10.60.10">
    <property type="entry name" value="Zinc finger, CCHC-type"/>
    <property type="match status" value="1"/>
</dbReference>
<dbReference type="SMART" id="SM00343">
    <property type="entry name" value="ZnF_C2HC"/>
    <property type="match status" value="1"/>
</dbReference>
<dbReference type="Pfam" id="PF00098">
    <property type="entry name" value="zf-CCHC"/>
    <property type="match status" value="1"/>
</dbReference>
<feature type="domain" description="CCHC-type" evidence="2">
    <location>
        <begin position="39"/>
        <end position="52"/>
    </location>
</feature>
<comment type="caution">
    <text evidence="3">The sequence shown here is derived from an EMBL/GenBank/DDBJ whole genome shotgun (WGS) entry which is preliminary data.</text>
</comment>
<proteinExistence type="predicted"/>
<dbReference type="InterPro" id="IPR036875">
    <property type="entry name" value="Znf_CCHC_sf"/>
</dbReference>
<keyword evidence="1" id="KW-0479">Metal-binding</keyword>
<dbReference type="GO" id="GO:0008270">
    <property type="term" value="F:zinc ion binding"/>
    <property type="evidence" value="ECO:0007669"/>
    <property type="project" value="UniProtKB-KW"/>
</dbReference>
<dbReference type="PROSITE" id="PS00141">
    <property type="entry name" value="ASP_PROTEASE"/>
    <property type="match status" value="1"/>
</dbReference>
<dbReference type="AlphaFoldDB" id="A0A0V1ANG8"/>
<dbReference type="GO" id="GO:0006508">
    <property type="term" value="P:proteolysis"/>
    <property type="evidence" value="ECO:0007669"/>
    <property type="project" value="InterPro"/>
</dbReference>
<name>A0A0V1ANG8_TRIBR</name>
<evidence type="ECO:0000256" key="1">
    <source>
        <dbReference type="PROSITE-ProRule" id="PRU00047"/>
    </source>
</evidence>
<sequence>MGKLAMKMKELLAGEITATTRTKAVSQRRRRQRSDRFTCWTCGQLGHFRRDCNSHTGSQQGRDEPQSRGSVGSLKCKMLVDTGAAVTLAAEEVMKGSKLAVTNDYVMEIVLGGTVRVQHTVLCVKGLSHQFLVGWDFMRSHGCTPDLVANCLRI</sequence>
<dbReference type="Gene3D" id="2.40.70.10">
    <property type="entry name" value="Acid Proteases"/>
    <property type="match status" value="1"/>
</dbReference>
<dbReference type="InterPro" id="IPR001969">
    <property type="entry name" value="Aspartic_peptidase_AS"/>
</dbReference>
<keyword evidence="4" id="KW-1185">Reference proteome</keyword>
<accession>A0A0V1ANG8</accession>
<evidence type="ECO:0000259" key="2">
    <source>
        <dbReference type="PROSITE" id="PS50158"/>
    </source>
</evidence>
<keyword evidence="1" id="KW-0862">Zinc</keyword>
<organism evidence="3 4">
    <name type="scientific">Trichinella britovi</name>
    <name type="common">Parasitic roundworm</name>
    <dbReference type="NCBI Taxonomy" id="45882"/>
    <lineage>
        <taxon>Eukaryota</taxon>
        <taxon>Metazoa</taxon>
        <taxon>Ecdysozoa</taxon>
        <taxon>Nematoda</taxon>
        <taxon>Enoplea</taxon>
        <taxon>Dorylaimia</taxon>
        <taxon>Trichinellida</taxon>
        <taxon>Trichinellidae</taxon>
        <taxon>Trichinella</taxon>
    </lineage>
</organism>
<dbReference type="InterPro" id="IPR001878">
    <property type="entry name" value="Znf_CCHC"/>
</dbReference>
<dbReference type="Proteomes" id="UP000054653">
    <property type="component" value="Unassembled WGS sequence"/>
</dbReference>
<dbReference type="STRING" id="45882.A0A0V1ANG8"/>
<dbReference type="InterPro" id="IPR021109">
    <property type="entry name" value="Peptidase_aspartic_dom_sf"/>
</dbReference>
<dbReference type="SUPFAM" id="SSF50630">
    <property type="entry name" value="Acid proteases"/>
    <property type="match status" value="1"/>
</dbReference>
<keyword evidence="1" id="KW-0863">Zinc-finger</keyword>
<reference evidence="3 4" key="1">
    <citation type="submission" date="2015-01" db="EMBL/GenBank/DDBJ databases">
        <title>Evolution of Trichinella species and genotypes.</title>
        <authorList>
            <person name="Korhonen P.K."/>
            <person name="Edoardo P."/>
            <person name="Giuseppe L.R."/>
            <person name="Gasser R.B."/>
        </authorList>
    </citation>
    <scope>NUCLEOTIDE SEQUENCE [LARGE SCALE GENOMIC DNA]</scope>
    <source>
        <strain evidence="3">ISS120</strain>
    </source>
</reference>
<evidence type="ECO:0000313" key="3">
    <source>
        <dbReference type="EMBL" id="KRY26122.1"/>
    </source>
</evidence>
<evidence type="ECO:0000313" key="4">
    <source>
        <dbReference type="Proteomes" id="UP000054653"/>
    </source>
</evidence>
<protein>
    <recommendedName>
        <fullName evidence="2">CCHC-type domain-containing protein</fullName>
    </recommendedName>
</protein>
<gene>
    <name evidence="3" type="ORF">T03_15295</name>
</gene>
<dbReference type="PROSITE" id="PS50158">
    <property type="entry name" value="ZF_CCHC"/>
    <property type="match status" value="1"/>
</dbReference>
<dbReference type="SUPFAM" id="SSF57756">
    <property type="entry name" value="Retrovirus zinc finger-like domains"/>
    <property type="match status" value="1"/>
</dbReference>